<keyword evidence="2" id="KW-1185">Reference proteome</keyword>
<accession>A0ACB6R281</accession>
<reference evidence="1" key="1">
    <citation type="journal article" date="2020" name="Stud. Mycol.">
        <title>101 Dothideomycetes genomes: a test case for predicting lifestyles and emergence of pathogens.</title>
        <authorList>
            <person name="Haridas S."/>
            <person name="Albert R."/>
            <person name="Binder M."/>
            <person name="Bloem J."/>
            <person name="Labutti K."/>
            <person name="Salamov A."/>
            <person name="Andreopoulos B."/>
            <person name="Baker S."/>
            <person name="Barry K."/>
            <person name="Bills G."/>
            <person name="Bluhm B."/>
            <person name="Cannon C."/>
            <person name="Castanera R."/>
            <person name="Culley D."/>
            <person name="Daum C."/>
            <person name="Ezra D."/>
            <person name="Gonzalez J."/>
            <person name="Henrissat B."/>
            <person name="Kuo A."/>
            <person name="Liang C."/>
            <person name="Lipzen A."/>
            <person name="Lutzoni F."/>
            <person name="Magnuson J."/>
            <person name="Mondo S."/>
            <person name="Nolan M."/>
            <person name="Ohm R."/>
            <person name="Pangilinan J."/>
            <person name="Park H.-J."/>
            <person name="Ramirez L."/>
            <person name="Alfaro M."/>
            <person name="Sun H."/>
            <person name="Tritt A."/>
            <person name="Yoshinaga Y."/>
            <person name="Zwiers L.-H."/>
            <person name="Turgeon B."/>
            <person name="Goodwin S."/>
            <person name="Spatafora J."/>
            <person name="Crous P."/>
            <person name="Grigoriev I."/>
        </authorList>
    </citation>
    <scope>NUCLEOTIDE SEQUENCE</scope>
    <source>
        <strain evidence="1">ATCC 200398</strain>
    </source>
</reference>
<dbReference type="EMBL" id="MU003500">
    <property type="protein sequence ID" value="KAF2473434.1"/>
    <property type="molecule type" value="Genomic_DNA"/>
</dbReference>
<sequence length="95" mass="9860">MPYLSSTPRAWIFTLPAPRRGKAVLSAIASNAFFCCISRASKGHCWTGSAGSSCISPTIVTGSPSSSGLCQKSSPLSVRVGNNQVNQVGVNCLID</sequence>
<organism evidence="1 2">
    <name type="scientific">Lindgomyces ingoldianus</name>
    <dbReference type="NCBI Taxonomy" id="673940"/>
    <lineage>
        <taxon>Eukaryota</taxon>
        <taxon>Fungi</taxon>
        <taxon>Dikarya</taxon>
        <taxon>Ascomycota</taxon>
        <taxon>Pezizomycotina</taxon>
        <taxon>Dothideomycetes</taxon>
        <taxon>Pleosporomycetidae</taxon>
        <taxon>Pleosporales</taxon>
        <taxon>Lindgomycetaceae</taxon>
        <taxon>Lindgomyces</taxon>
    </lineage>
</organism>
<protein>
    <submittedName>
        <fullName evidence="1">Uncharacterized protein</fullName>
    </submittedName>
</protein>
<comment type="caution">
    <text evidence="1">The sequence shown here is derived from an EMBL/GenBank/DDBJ whole genome shotgun (WGS) entry which is preliminary data.</text>
</comment>
<evidence type="ECO:0000313" key="1">
    <source>
        <dbReference type="EMBL" id="KAF2473434.1"/>
    </source>
</evidence>
<gene>
    <name evidence="1" type="ORF">BDR25DRAFT_132059</name>
</gene>
<evidence type="ECO:0000313" key="2">
    <source>
        <dbReference type="Proteomes" id="UP000799755"/>
    </source>
</evidence>
<proteinExistence type="predicted"/>
<dbReference type="Proteomes" id="UP000799755">
    <property type="component" value="Unassembled WGS sequence"/>
</dbReference>
<name>A0ACB6R281_9PLEO</name>